<keyword evidence="5" id="KW-0456">Lyase</keyword>
<dbReference type="GO" id="GO:0044205">
    <property type="term" value="P:'de novo' UMP biosynthetic process"/>
    <property type="evidence" value="ECO:0007669"/>
    <property type="project" value="UniProtKB-UniPathway"/>
</dbReference>
<dbReference type="EMBL" id="FTOF01000007">
    <property type="protein sequence ID" value="SIS48402.1"/>
    <property type="molecule type" value="Genomic_DNA"/>
</dbReference>
<dbReference type="CDD" id="cd04725">
    <property type="entry name" value="OMP_decarboxylase_like"/>
    <property type="match status" value="1"/>
</dbReference>
<dbReference type="GO" id="GO:0004590">
    <property type="term" value="F:orotidine-5'-phosphate decarboxylase activity"/>
    <property type="evidence" value="ECO:0007669"/>
    <property type="project" value="UniProtKB-UniRule"/>
</dbReference>
<dbReference type="SUPFAM" id="SSF51366">
    <property type="entry name" value="Ribulose-phoshate binding barrel"/>
    <property type="match status" value="1"/>
</dbReference>
<dbReference type="InterPro" id="IPR013785">
    <property type="entry name" value="Aldolase_TIM"/>
</dbReference>
<dbReference type="InterPro" id="IPR011060">
    <property type="entry name" value="RibuloseP-bd_barrel"/>
</dbReference>
<evidence type="ECO:0000256" key="7">
    <source>
        <dbReference type="NCBIfam" id="TIGR02127"/>
    </source>
</evidence>
<dbReference type="PROSITE" id="PS00156">
    <property type="entry name" value="OMPDECASE"/>
    <property type="match status" value="1"/>
</dbReference>
<dbReference type="NCBIfam" id="TIGR02127">
    <property type="entry name" value="pyrF_sub2"/>
    <property type="match status" value="1"/>
</dbReference>
<dbReference type="Pfam" id="PF00215">
    <property type="entry name" value="OMPdecase"/>
    <property type="match status" value="1"/>
</dbReference>
<evidence type="ECO:0000256" key="1">
    <source>
        <dbReference type="ARBA" id="ARBA00004861"/>
    </source>
</evidence>
<dbReference type="Proteomes" id="UP000186292">
    <property type="component" value="Unassembled WGS sequence"/>
</dbReference>
<dbReference type="AlphaFoldDB" id="A0A1N7JG98"/>
<feature type="domain" description="Orotidine 5'-phosphate decarboxylase" evidence="8">
    <location>
        <begin position="24"/>
        <end position="284"/>
    </location>
</feature>
<dbReference type="Gene3D" id="3.20.20.70">
    <property type="entry name" value="Aldolase class I"/>
    <property type="match status" value="1"/>
</dbReference>
<dbReference type="EC" id="4.1.1.23" evidence="7"/>
<dbReference type="InterPro" id="IPR001754">
    <property type="entry name" value="OMPdeCOase_dom"/>
</dbReference>
<keyword evidence="4" id="KW-0665">Pyrimidine biosynthesis</keyword>
<dbReference type="InterPro" id="IPR011995">
    <property type="entry name" value="OMPdecase_type-2"/>
</dbReference>
<dbReference type="OrthoDB" id="9808470at2"/>
<reference evidence="10" key="1">
    <citation type="submission" date="2017-01" db="EMBL/GenBank/DDBJ databases">
        <authorList>
            <person name="Varghese N."/>
            <person name="Submissions S."/>
        </authorList>
    </citation>
    <scope>NUCLEOTIDE SEQUENCE [LARGE SCALE GENOMIC DNA]</scope>
    <source>
        <strain evidence="10">DSM 44531</strain>
    </source>
</reference>
<evidence type="ECO:0000256" key="5">
    <source>
        <dbReference type="ARBA" id="ARBA00023239"/>
    </source>
</evidence>
<proteinExistence type="inferred from homology"/>
<comment type="pathway">
    <text evidence="1">Pyrimidine metabolism; UMP biosynthesis via de novo pathway; UMP from orotate: step 2/2.</text>
</comment>
<dbReference type="SMART" id="SM00934">
    <property type="entry name" value="OMPdecase"/>
    <property type="match status" value="1"/>
</dbReference>
<sequence length="290" mass="30416">MSAQENTRRNFGNRLVEVGETHGRLCVGIDPHEALLEAWGLSTNVDGLREFSLRCVEAFAGHVALIKPQVAFYERFGSAGFAVLEETLDQLRESDSLVVADAKRGDIGSTMEGYALAWLDQNSPLCCDAVTLTPYLGVGSLAPAIELAGREGRGVFVMSANSNPEAEGFQAQTLSGSGATVAQHMVDECAEFNVDKRARNGESGSAAGHEGHVGHVGVVVGATVKKPPKLDKLNAPVLMPGVGAQGATMEDVARIAGEQAHLVFPNVSRSVLSAGPGIAELREAAKSLVV</sequence>
<dbReference type="UniPathway" id="UPA00070">
    <property type="reaction ID" value="UER00120"/>
</dbReference>
<dbReference type="RefSeq" id="WP_076599408.1">
    <property type="nucleotide sequence ID" value="NZ_CP046976.1"/>
</dbReference>
<evidence type="ECO:0000259" key="8">
    <source>
        <dbReference type="SMART" id="SM00934"/>
    </source>
</evidence>
<gene>
    <name evidence="9" type="ORF">SAMN05444817_10765</name>
</gene>
<keyword evidence="3" id="KW-0210">Decarboxylase</keyword>
<protein>
    <recommendedName>
        <fullName evidence="7">Orotidine-5'-phosphate decarboxylase</fullName>
        <ecNumber evidence="7">4.1.1.23</ecNumber>
    </recommendedName>
</protein>
<evidence type="ECO:0000256" key="2">
    <source>
        <dbReference type="ARBA" id="ARBA00008847"/>
    </source>
</evidence>
<dbReference type="STRING" id="1161099.SAMN05444817_10765"/>
<dbReference type="PANTHER" id="PTHR43375:SF1">
    <property type="entry name" value="OROTIDINE 5'-PHOSPHATE DECARBOXYLASE"/>
    <property type="match status" value="1"/>
</dbReference>
<organism evidence="9 10">
    <name type="scientific">Corynebacterium appendicis CIP 107643</name>
    <dbReference type="NCBI Taxonomy" id="1161099"/>
    <lineage>
        <taxon>Bacteria</taxon>
        <taxon>Bacillati</taxon>
        <taxon>Actinomycetota</taxon>
        <taxon>Actinomycetes</taxon>
        <taxon>Mycobacteriales</taxon>
        <taxon>Corynebacteriaceae</taxon>
        <taxon>Corynebacterium</taxon>
    </lineage>
</organism>
<dbReference type="InterPro" id="IPR018089">
    <property type="entry name" value="OMPdecase_AS"/>
</dbReference>
<evidence type="ECO:0000313" key="9">
    <source>
        <dbReference type="EMBL" id="SIS48402.1"/>
    </source>
</evidence>
<comment type="catalytic activity">
    <reaction evidence="6">
        <text>orotidine 5'-phosphate + H(+) = UMP + CO2</text>
        <dbReference type="Rhea" id="RHEA:11596"/>
        <dbReference type="ChEBI" id="CHEBI:15378"/>
        <dbReference type="ChEBI" id="CHEBI:16526"/>
        <dbReference type="ChEBI" id="CHEBI:57538"/>
        <dbReference type="ChEBI" id="CHEBI:57865"/>
        <dbReference type="EC" id="4.1.1.23"/>
    </reaction>
</comment>
<evidence type="ECO:0000313" key="10">
    <source>
        <dbReference type="Proteomes" id="UP000186292"/>
    </source>
</evidence>
<comment type="similarity">
    <text evidence="2">Belongs to the OMP decarboxylase family. Type 2 subfamily.</text>
</comment>
<evidence type="ECO:0000256" key="4">
    <source>
        <dbReference type="ARBA" id="ARBA00022975"/>
    </source>
</evidence>
<evidence type="ECO:0000256" key="6">
    <source>
        <dbReference type="ARBA" id="ARBA00049157"/>
    </source>
</evidence>
<accession>A0A1N7JG98</accession>
<name>A0A1N7JG98_9CORY</name>
<keyword evidence="10" id="KW-1185">Reference proteome</keyword>
<dbReference type="PANTHER" id="PTHR43375">
    <property type="entry name" value="OROTIDINE 5'-PHOSPHATE DECARBOXYLASE"/>
    <property type="match status" value="1"/>
</dbReference>
<dbReference type="GO" id="GO:0006207">
    <property type="term" value="P:'de novo' pyrimidine nucleobase biosynthetic process"/>
    <property type="evidence" value="ECO:0007669"/>
    <property type="project" value="InterPro"/>
</dbReference>
<evidence type="ECO:0000256" key="3">
    <source>
        <dbReference type="ARBA" id="ARBA00022793"/>
    </source>
</evidence>